<dbReference type="AlphaFoldDB" id="A0A3A8EWI0"/>
<protein>
    <recommendedName>
        <fullName evidence="2">Toxin VasX N-terminal region domain-containing protein</fullName>
    </recommendedName>
</protein>
<proteinExistence type="predicted"/>
<feature type="domain" description="Toxin VasX N-terminal region" evidence="2">
    <location>
        <begin position="10"/>
        <end position="160"/>
    </location>
</feature>
<dbReference type="NCBIfam" id="NF041559">
    <property type="entry name" value="BTH_I2691_fam"/>
    <property type="match status" value="1"/>
</dbReference>
<feature type="transmembrane region" description="Helical" evidence="1">
    <location>
        <begin position="763"/>
        <end position="782"/>
    </location>
</feature>
<dbReference type="EMBL" id="RAXV01000005">
    <property type="protein sequence ID" value="RKG33231.1"/>
    <property type="molecule type" value="Genomic_DNA"/>
</dbReference>
<evidence type="ECO:0000256" key="1">
    <source>
        <dbReference type="SAM" id="Phobius"/>
    </source>
</evidence>
<dbReference type="Pfam" id="PF20249">
    <property type="entry name" value="VasX_N"/>
    <property type="match status" value="1"/>
</dbReference>
<dbReference type="OrthoDB" id="8664525at2"/>
<sequence length="825" mass="92997">MSKLPDNTNCKTCNKKGLPIYLTRIGYNSSINRKLIIAKPANYPDLSNQGSYELKSLRNLGYIYVYDELKPKELTCYSRHGETNTLKVSQLSSTNNTICKICSTDGNRVLNGMLITLPQANSKRNVWICFSAHKWTKKIIDNHIKDPKFRSHMTMLSIGSATGLEYVPINKIMEIQDEVISRFKKNLLNTAESLNKGKGLLVGLHDPIMLMAEIETAVEKKYVTANSIKGYEKQTYTHQTLVALEEGVREGLVLNYKFGEVRDKETQRSRAADLVLKSGDVWKKSDYDFEISKHQDLRKKIEEEWKKYHSKINHSERKEWLKKFTDEKKKLHDNNVFPLSKIYEKWLDCNRVVAYFSNQFDSSDMNSGIAYGKEIILMLGSMGVLDNIQNKLLKMMSYNEFSSKNYMLNVFVLNQDVLKAKVRDSFKKLKPDVENKFRDIPWDGLWGSFSGAFQNTVEGHVDKLGSGFAVVFGSLYIMLAQGILNGLNTGLAAISYAGLYRVKFEPFITNNIRTSKLASVLRKEMILAAARENPTLAQSIKTDPRNLKFMIDQHIWDLATKTNLKKHVVKRNLVIVKGVFKNVDSFEQALKAVTVDNIDLKNAVTSDFDLQWRDRVKTSVQETLNRSAPHVTKMFLAGSSLIVGAFQTWVFVKLWDDAYGDEVMAHDAQNNSFRAYAGAMAAIASFAQFGDALKKQAGFMKTSLNLTARLLGGAASFAVGIMDLLDSANSRAEGNRTLMNMQFLNGVLGIGLGVALLRGLTIFGVYGLIIAGVMIGLSIMIAKYKDNALQDWVERSAFGTLKNDRYKTLDQLKSQFDISLKAIAQ</sequence>
<organism evidence="3 4">
    <name type="scientific">Acinetobacter tianfuensis</name>
    <dbReference type="NCBI Taxonomy" id="2419603"/>
    <lineage>
        <taxon>Bacteria</taxon>
        <taxon>Pseudomonadati</taxon>
        <taxon>Pseudomonadota</taxon>
        <taxon>Gammaproteobacteria</taxon>
        <taxon>Moraxellales</taxon>
        <taxon>Moraxellaceae</taxon>
        <taxon>Acinetobacter</taxon>
    </lineage>
</organism>
<keyword evidence="4" id="KW-1185">Reference proteome</keyword>
<evidence type="ECO:0000313" key="3">
    <source>
        <dbReference type="EMBL" id="RKG33231.1"/>
    </source>
</evidence>
<keyword evidence="1" id="KW-0472">Membrane</keyword>
<dbReference type="InterPro" id="IPR048126">
    <property type="entry name" value="Toxin_VasX"/>
</dbReference>
<dbReference type="Proteomes" id="UP000282388">
    <property type="component" value="Unassembled WGS sequence"/>
</dbReference>
<dbReference type="InterPro" id="IPR046864">
    <property type="entry name" value="VasX_N"/>
</dbReference>
<keyword evidence="1" id="KW-0812">Transmembrane</keyword>
<name>A0A3A8EWI0_9GAMM</name>
<evidence type="ECO:0000313" key="4">
    <source>
        <dbReference type="Proteomes" id="UP000282388"/>
    </source>
</evidence>
<gene>
    <name evidence="3" type="ORF">D7V32_03660</name>
</gene>
<dbReference type="CDD" id="cd20707">
    <property type="entry name" value="MIX_III"/>
    <property type="match status" value="1"/>
</dbReference>
<reference evidence="3 4" key="1">
    <citation type="submission" date="2018-09" db="EMBL/GenBank/DDBJ databases">
        <title>The draft genome of Acinetobacter spp. strains.</title>
        <authorList>
            <person name="Qin J."/>
            <person name="Feng Y."/>
            <person name="Zong Z."/>
        </authorList>
    </citation>
    <scope>NUCLEOTIDE SEQUENCE [LARGE SCALE GENOMIC DNA]</scope>
    <source>
        <strain evidence="3 4">WCHAc060012</strain>
    </source>
</reference>
<dbReference type="RefSeq" id="WP_120401567.1">
    <property type="nucleotide sequence ID" value="NZ_RAXV01000005.1"/>
</dbReference>
<comment type="caution">
    <text evidence="3">The sequence shown here is derived from an EMBL/GenBank/DDBJ whole genome shotgun (WGS) entry which is preliminary data.</text>
</comment>
<accession>A0A3A8EWI0</accession>
<keyword evidence="1" id="KW-1133">Transmembrane helix</keyword>
<evidence type="ECO:0000259" key="2">
    <source>
        <dbReference type="Pfam" id="PF20249"/>
    </source>
</evidence>